<dbReference type="OrthoDB" id="9782629at2"/>
<dbReference type="PANTHER" id="PTHR43673">
    <property type="entry name" value="NAD(P)H NITROREDUCTASE YDGI-RELATED"/>
    <property type="match status" value="1"/>
</dbReference>
<dbReference type="CDD" id="cd02137">
    <property type="entry name" value="MhqN-like"/>
    <property type="match status" value="1"/>
</dbReference>
<dbReference type="GO" id="GO:0016491">
    <property type="term" value="F:oxidoreductase activity"/>
    <property type="evidence" value="ECO:0007669"/>
    <property type="project" value="UniProtKB-KW"/>
</dbReference>
<feature type="domain" description="Nitroreductase" evidence="3">
    <location>
        <begin position="13"/>
        <end position="189"/>
    </location>
</feature>
<dbReference type="RefSeq" id="WP_091634112.1">
    <property type="nucleotide sequence ID" value="NZ_FNYW01000013.1"/>
</dbReference>
<dbReference type="InterPro" id="IPR029479">
    <property type="entry name" value="Nitroreductase"/>
</dbReference>
<gene>
    <name evidence="4" type="ORF">SAMN04488113_1132</name>
</gene>
<dbReference type="EMBL" id="FNYW01000013">
    <property type="protein sequence ID" value="SEI71130.1"/>
    <property type="molecule type" value="Genomic_DNA"/>
</dbReference>
<dbReference type="STRING" id="1130080.SAMN04488113_1132"/>
<protein>
    <submittedName>
        <fullName evidence="4">Nitroreductase</fullName>
    </submittedName>
</protein>
<evidence type="ECO:0000256" key="1">
    <source>
        <dbReference type="ARBA" id="ARBA00007118"/>
    </source>
</evidence>
<sequence>MSINNDFLDVTLGRRSVRVYDDTVKISHEEMLVMIQKATRAPSSVNLQPWRFVVVDSDEGKEKLRPLVRSNTTQNDTSAAMVLIFGDLQCYTYAEEIYSKAVSEGKMSETAKNNWLADIVPQYKSFPKEKMKKAVRLDADLAAMQFMLVARSHGYDTNPIGGFEHGQLAEAFGLDKERYVSVLILSVGKALETGEESVRLDAEEITFFK</sequence>
<evidence type="ECO:0000256" key="2">
    <source>
        <dbReference type="ARBA" id="ARBA00023002"/>
    </source>
</evidence>
<dbReference type="InterPro" id="IPR000415">
    <property type="entry name" value="Nitroreductase-like"/>
</dbReference>
<accession>A0A1H6T4D6</accession>
<proteinExistence type="inferred from homology"/>
<evidence type="ECO:0000313" key="5">
    <source>
        <dbReference type="Proteomes" id="UP000198564"/>
    </source>
</evidence>
<comment type="similarity">
    <text evidence="1">Belongs to the nitroreductase family.</text>
</comment>
<evidence type="ECO:0000313" key="4">
    <source>
        <dbReference type="EMBL" id="SEI71130.1"/>
    </source>
</evidence>
<keyword evidence="2" id="KW-0560">Oxidoreductase</keyword>
<reference evidence="5" key="1">
    <citation type="submission" date="2016-10" db="EMBL/GenBank/DDBJ databases">
        <authorList>
            <person name="Varghese N."/>
            <person name="Submissions S."/>
        </authorList>
    </citation>
    <scope>NUCLEOTIDE SEQUENCE [LARGE SCALE GENOMIC DNA]</scope>
    <source>
        <strain evidence="5">DSM 25751</strain>
    </source>
</reference>
<dbReference type="Gene3D" id="3.40.109.10">
    <property type="entry name" value="NADH Oxidase"/>
    <property type="match status" value="1"/>
</dbReference>
<dbReference type="Pfam" id="PF00881">
    <property type="entry name" value="Nitroreductase"/>
    <property type="match status" value="1"/>
</dbReference>
<dbReference type="AlphaFoldDB" id="A0A1H6T4D6"/>
<keyword evidence="5" id="KW-1185">Reference proteome</keyword>
<dbReference type="PANTHER" id="PTHR43673:SF10">
    <property type="entry name" value="NADH DEHYDROGENASE_NAD(P)H NITROREDUCTASE XCC3605-RELATED"/>
    <property type="match status" value="1"/>
</dbReference>
<organism evidence="4 5">
    <name type="scientific">Alkalibacterium gilvum</name>
    <dbReference type="NCBI Taxonomy" id="1130080"/>
    <lineage>
        <taxon>Bacteria</taxon>
        <taxon>Bacillati</taxon>
        <taxon>Bacillota</taxon>
        <taxon>Bacilli</taxon>
        <taxon>Lactobacillales</taxon>
        <taxon>Carnobacteriaceae</taxon>
        <taxon>Alkalibacterium</taxon>
    </lineage>
</organism>
<dbReference type="Proteomes" id="UP000198564">
    <property type="component" value="Unassembled WGS sequence"/>
</dbReference>
<name>A0A1H6T4D6_9LACT</name>
<evidence type="ECO:0000259" key="3">
    <source>
        <dbReference type="Pfam" id="PF00881"/>
    </source>
</evidence>
<dbReference type="SUPFAM" id="SSF55469">
    <property type="entry name" value="FMN-dependent nitroreductase-like"/>
    <property type="match status" value="1"/>
</dbReference>